<dbReference type="InterPro" id="IPR037143">
    <property type="entry name" value="4-PPantetheinyl_Trfase_dom_sf"/>
</dbReference>
<dbReference type="RefSeq" id="WP_183772685.1">
    <property type="nucleotide sequence ID" value="NZ_JACIDK010000003.1"/>
</dbReference>
<dbReference type="SUPFAM" id="SSF56214">
    <property type="entry name" value="4'-phosphopantetheinyl transferase"/>
    <property type="match status" value="2"/>
</dbReference>
<evidence type="ECO:0000256" key="2">
    <source>
        <dbReference type="ARBA" id="ARBA00022679"/>
    </source>
</evidence>
<dbReference type="GO" id="GO:0008897">
    <property type="term" value="F:holo-[acyl-carrier-protein] synthase activity"/>
    <property type="evidence" value="ECO:0007669"/>
    <property type="project" value="InterPro"/>
</dbReference>
<feature type="domain" description="4'-phosphopantetheinyl transferase" evidence="3">
    <location>
        <begin position="58"/>
        <end position="135"/>
    </location>
</feature>
<dbReference type="InterPro" id="IPR050559">
    <property type="entry name" value="P-Pant_transferase_sf"/>
</dbReference>
<keyword evidence="5" id="KW-1185">Reference proteome</keyword>
<keyword evidence="2 4" id="KW-0808">Transferase</keyword>
<gene>
    <name evidence="4" type="ORF">GGQ61_002310</name>
</gene>
<sequence>MAHAALRSVLAGYLTRPPSEVTFVVNDWGKLSVPGGPYFSLAHSDDLAVIAVDPEREVGIDLETGSIGLTRDEVTHVLSPDELADPRERDLAQADLLRLWVRKEAILKSLGKGVAYDPQRVTVGFHSVDFDRWREVSTVDDGARHNFHMLDIRMEGVTCAVARRDHPLTRGSIALRSWSPTSQAF</sequence>
<dbReference type="PANTHER" id="PTHR12215">
    <property type="entry name" value="PHOSPHOPANTETHEINE TRANSFERASE"/>
    <property type="match status" value="1"/>
</dbReference>
<organism evidence="4 5">
    <name type="scientific">Phenylobacterium haematophilum</name>
    <dbReference type="NCBI Taxonomy" id="98513"/>
    <lineage>
        <taxon>Bacteria</taxon>
        <taxon>Pseudomonadati</taxon>
        <taxon>Pseudomonadota</taxon>
        <taxon>Alphaproteobacteria</taxon>
        <taxon>Caulobacterales</taxon>
        <taxon>Caulobacteraceae</taxon>
        <taxon>Phenylobacterium</taxon>
    </lineage>
</organism>
<evidence type="ECO:0000313" key="4">
    <source>
        <dbReference type="EMBL" id="MBB3891582.1"/>
    </source>
</evidence>
<evidence type="ECO:0000259" key="3">
    <source>
        <dbReference type="Pfam" id="PF01648"/>
    </source>
</evidence>
<comment type="similarity">
    <text evidence="1">Belongs to the P-Pant transferase superfamily. Gsp/Sfp/HetI/AcpT family.</text>
</comment>
<protein>
    <submittedName>
        <fullName evidence="4">Phosphopantetheinyl transferase</fullName>
    </submittedName>
</protein>
<reference evidence="4 5" key="1">
    <citation type="submission" date="2020-08" db="EMBL/GenBank/DDBJ databases">
        <title>Genomic Encyclopedia of Type Strains, Phase IV (KMG-IV): sequencing the most valuable type-strain genomes for metagenomic binning, comparative biology and taxonomic classification.</title>
        <authorList>
            <person name="Goeker M."/>
        </authorList>
    </citation>
    <scope>NUCLEOTIDE SEQUENCE [LARGE SCALE GENOMIC DNA]</scope>
    <source>
        <strain evidence="4 5">DSM 21793</strain>
    </source>
</reference>
<name>A0A840A2B5_9CAUL</name>
<dbReference type="GO" id="GO:0000287">
    <property type="term" value="F:magnesium ion binding"/>
    <property type="evidence" value="ECO:0007669"/>
    <property type="project" value="InterPro"/>
</dbReference>
<comment type="caution">
    <text evidence="4">The sequence shown here is derived from an EMBL/GenBank/DDBJ whole genome shotgun (WGS) entry which is preliminary data.</text>
</comment>
<evidence type="ECO:0000256" key="1">
    <source>
        <dbReference type="ARBA" id="ARBA00010990"/>
    </source>
</evidence>
<dbReference type="EMBL" id="JACIDK010000003">
    <property type="protein sequence ID" value="MBB3891582.1"/>
    <property type="molecule type" value="Genomic_DNA"/>
</dbReference>
<accession>A0A840A2B5</accession>
<proteinExistence type="inferred from homology"/>
<dbReference type="GO" id="GO:0019878">
    <property type="term" value="P:lysine biosynthetic process via aminoadipic acid"/>
    <property type="evidence" value="ECO:0007669"/>
    <property type="project" value="TreeGrafter"/>
</dbReference>
<evidence type="ECO:0000313" key="5">
    <source>
        <dbReference type="Proteomes" id="UP000530564"/>
    </source>
</evidence>
<dbReference type="PANTHER" id="PTHR12215:SF10">
    <property type="entry name" value="L-AMINOADIPATE-SEMIALDEHYDE DEHYDROGENASE-PHOSPHOPANTETHEINYL TRANSFERASE"/>
    <property type="match status" value="1"/>
</dbReference>
<dbReference type="GO" id="GO:0005829">
    <property type="term" value="C:cytosol"/>
    <property type="evidence" value="ECO:0007669"/>
    <property type="project" value="TreeGrafter"/>
</dbReference>
<dbReference type="Gene3D" id="3.90.470.20">
    <property type="entry name" value="4'-phosphopantetheinyl transferase domain"/>
    <property type="match status" value="1"/>
</dbReference>
<dbReference type="Pfam" id="PF01648">
    <property type="entry name" value="ACPS"/>
    <property type="match status" value="1"/>
</dbReference>
<dbReference type="InterPro" id="IPR008278">
    <property type="entry name" value="4-PPantetheinyl_Trfase_dom"/>
</dbReference>
<dbReference type="AlphaFoldDB" id="A0A840A2B5"/>
<dbReference type="Proteomes" id="UP000530564">
    <property type="component" value="Unassembled WGS sequence"/>
</dbReference>